<feature type="transmembrane region" description="Helical" evidence="1">
    <location>
        <begin position="62"/>
        <end position="79"/>
    </location>
</feature>
<gene>
    <name evidence="3" type="ORF">SGLAD_v1c04210</name>
</gene>
<dbReference type="PANTHER" id="PTHR24221:SF654">
    <property type="entry name" value="ATP-BINDING CASSETTE SUB-FAMILY B MEMBER 6"/>
    <property type="match status" value="1"/>
</dbReference>
<dbReference type="InterPro" id="IPR039421">
    <property type="entry name" value="Type_1_exporter"/>
</dbReference>
<dbReference type="PROSITE" id="PS00675">
    <property type="entry name" value="SIGMA54_INTERACT_1"/>
    <property type="match status" value="1"/>
</dbReference>
<dbReference type="Pfam" id="PF00005">
    <property type="entry name" value="ABC_tran"/>
    <property type="match status" value="1"/>
</dbReference>
<keyword evidence="4" id="KW-1185">Reference proteome</keyword>
<accession>A0A4P7AJB4</accession>
<dbReference type="PANTHER" id="PTHR24221">
    <property type="entry name" value="ATP-BINDING CASSETTE SUB-FAMILY B"/>
    <property type="match status" value="1"/>
</dbReference>
<name>A0A4P7AJB4_9MOLU</name>
<dbReference type="KEGG" id="sgq:SGLAD_v1c04210"/>
<reference evidence="3 4" key="1">
    <citation type="submission" date="2019-03" db="EMBL/GenBank/DDBJ databases">
        <title>Complete genome sequence of Spiroplasma gladiatoris TG-1 (DSM 22552).</title>
        <authorList>
            <person name="Lin Y.-C."/>
            <person name="Chou L."/>
            <person name="Kuo C.-H."/>
        </authorList>
    </citation>
    <scope>NUCLEOTIDE SEQUENCE [LARGE SCALE GENOMIC DNA]</scope>
    <source>
        <strain evidence="3 4">TG-1</strain>
    </source>
</reference>
<dbReference type="EMBL" id="CP038013">
    <property type="protein sequence ID" value="QBQ07620.1"/>
    <property type="molecule type" value="Genomic_DNA"/>
</dbReference>
<protein>
    <submittedName>
        <fullName evidence="3">ABC transporter ATP-binding protein</fullName>
    </submittedName>
</protein>
<dbReference type="RefSeq" id="WP_134297414.1">
    <property type="nucleotide sequence ID" value="NZ_CP038013.1"/>
</dbReference>
<keyword evidence="3" id="KW-0547">Nucleotide-binding</keyword>
<dbReference type="InterPro" id="IPR025662">
    <property type="entry name" value="Sigma_54_int_dom_ATP-bd_1"/>
</dbReference>
<dbReference type="Gene3D" id="3.40.50.300">
    <property type="entry name" value="P-loop containing nucleotide triphosphate hydrolases"/>
    <property type="match status" value="1"/>
</dbReference>
<organism evidence="3 4">
    <name type="scientific">Spiroplasma gladiatoris</name>
    <dbReference type="NCBI Taxonomy" id="2143"/>
    <lineage>
        <taxon>Bacteria</taxon>
        <taxon>Bacillati</taxon>
        <taxon>Mycoplasmatota</taxon>
        <taxon>Mollicutes</taxon>
        <taxon>Entomoplasmatales</taxon>
        <taxon>Spiroplasmataceae</taxon>
        <taxon>Spiroplasma</taxon>
    </lineage>
</organism>
<evidence type="ECO:0000256" key="1">
    <source>
        <dbReference type="SAM" id="Phobius"/>
    </source>
</evidence>
<keyword evidence="1" id="KW-1133">Transmembrane helix</keyword>
<dbReference type="OrthoDB" id="397513at2"/>
<evidence type="ECO:0000313" key="3">
    <source>
        <dbReference type="EMBL" id="QBQ07620.1"/>
    </source>
</evidence>
<dbReference type="InterPro" id="IPR003439">
    <property type="entry name" value="ABC_transporter-like_ATP-bd"/>
</dbReference>
<dbReference type="AlphaFoldDB" id="A0A4P7AJB4"/>
<dbReference type="GO" id="GO:0005524">
    <property type="term" value="F:ATP binding"/>
    <property type="evidence" value="ECO:0007669"/>
    <property type="project" value="UniProtKB-KW"/>
</dbReference>
<sequence>MKEAKTLIKNIESGSKNLELKNKKMNNSFNLSNLFNEIVIFLGQVILLILFSFLYIKGYIKSIGLITTLNIISGIYCFFGSSSVKSLISILAHKNVIKLNYSLNNEEVDNEQNEVSKVNSIEYKNLSFKHEDNEKEIIKNFSLKIYKGEKILIKGESGVGKTTLLKMLYNPKFKIDG</sequence>
<evidence type="ECO:0000259" key="2">
    <source>
        <dbReference type="Pfam" id="PF00005"/>
    </source>
</evidence>
<evidence type="ECO:0000313" key="4">
    <source>
        <dbReference type="Proteomes" id="UP000294309"/>
    </source>
</evidence>
<dbReference type="Proteomes" id="UP000294309">
    <property type="component" value="Chromosome"/>
</dbReference>
<dbReference type="GO" id="GO:0016887">
    <property type="term" value="F:ATP hydrolysis activity"/>
    <property type="evidence" value="ECO:0007669"/>
    <property type="project" value="InterPro"/>
</dbReference>
<dbReference type="InterPro" id="IPR027417">
    <property type="entry name" value="P-loop_NTPase"/>
</dbReference>
<keyword evidence="1" id="KW-0812">Transmembrane</keyword>
<keyword evidence="1" id="KW-0472">Membrane</keyword>
<proteinExistence type="predicted"/>
<dbReference type="GO" id="GO:0042626">
    <property type="term" value="F:ATPase-coupled transmembrane transporter activity"/>
    <property type="evidence" value="ECO:0007669"/>
    <property type="project" value="TreeGrafter"/>
</dbReference>
<dbReference type="SUPFAM" id="SSF52540">
    <property type="entry name" value="P-loop containing nucleoside triphosphate hydrolases"/>
    <property type="match status" value="1"/>
</dbReference>
<feature type="domain" description="ABC transporter" evidence="2">
    <location>
        <begin position="139"/>
        <end position="169"/>
    </location>
</feature>
<feature type="transmembrane region" description="Helical" evidence="1">
    <location>
        <begin position="34"/>
        <end position="56"/>
    </location>
</feature>
<keyword evidence="3" id="KW-0067">ATP-binding</keyword>